<keyword evidence="1" id="KW-0472">Membrane</keyword>
<protein>
    <submittedName>
        <fullName evidence="2">Uncharacterized protein</fullName>
    </submittedName>
</protein>
<proteinExistence type="predicted"/>
<gene>
    <name evidence="2" type="ORF">H5410_035434</name>
</gene>
<dbReference type="AlphaFoldDB" id="A0A9J5Y2N4"/>
<organism evidence="2 3">
    <name type="scientific">Solanum commersonii</name>
    <name type="common">Commerson's wild potato</name>
    <name type="synonym">Commerson's nightshade</name>
    <dbReference type="NCBI Taxonomy" id="4109"/>
    <lineage>
        <taxon>Eukaryota</taxon>
        <taxon>Viridiplantae</taxon>
        <taxon>Streptophyta</taxon>
        <taxon>Embryophyta</taxon>
        <taxon>Tracheophyta</taxon>
        <taxon>Spermatophyta</taxon>
        <taxon>Magnoliopsida</taxon>
        <taxon>eudicotyledons</taxon>
        <taxon>Gunneridae</taxon>
        <taxon>Pentapetalae</taxon>
        <taxon>asterids</taxon>
        <taxon>lamiids</taxon>
        <taxon>Solanales</taxon>
        <taxon>Solanaceae</taxon>
        <taxon>Solanoideae</taxon>
        <taxon>Solaneae</taxon>
        <taxon>Solanum</taxon>
    </lineage>
</organism>
<evidence type="ECO:0000313" key="2">
    <source>
        <dbReference type="EMBL" id="KAG5594202.1"/>
    </source>
</evidence>
<dbReference type="PANTHER" id="PTHR33320">
    <property type="entry name" value="METHIONYL-TRNA SYNTHETASE"/>
    <property type="match status" value="1"/>
</dbReference>
<keyword evidence="1" id="KW-0812">Transmembrane</keyword>
<dbReference type="PANTHER" id="PTHR33320:SF13">
    <property type="entry name" value="METHIONYL-TRNA SYNTHETASE"/>
    <property type="match status" value="1"/>
</dbReference>
<accession>A0A9J5Y2N4</accession>
<evidence type="ECO:0000256" key="1">
    <source>
        <dbReference type="SAM" id="Phobius"/>
    </source>
</evidence>
<reference evidence="2 3" key="1">
    <citation type="submission" date="2020-09" db="EMBL/GenBank/DDBJ databases">
        <title>De no assembly of potato wild relative species, Solanum commersonii.</title>
        <authorList>
            <person name="Cho K."/>
        </authorList>
    </citation>
    <scope>NUCLEOTIDE SEQUENCE [LARGE SCALE GENOMIC DNA]</scope>
    <source>
        <strain evidence="2">LZ3.2</strain>
        <tissue evidence="2">Leaf</tissue>
    </source>
</reference>
<evidence type="ECO:0000313" key="3">
    <source>
        <dbReference type="Proteomes" id="UP000824120"/>
    </source>
</evidence>
<comment type="caution">
    <text evidence="2">The sequence shown here is derived from an EMBL/GenBank/DDBJ whole genome shotgun (WGS) entry which is preliminary data.</text>
</comment>
<dbReference type="Proteomes" id="UP000824120">
    <property type="component" value="Chromosome 7"/>
</dbReference>
<keyword evidence="1" id="KW-1133">Transmembrane helix</keyword>
<dbReference type="OrthoDB" id="610577at2759"/>
<name>A0A9J5Y2N4_SOLCO</name>
<dbReference type="EMBL" id="JACXVP010000007">
    <property type="protein sequence ID" value="KAG5594202.1"/>
    <property type="molecule type" value="Genomic_DNA"/>
</dbReference>
<feature type="transmembrane region" description="Helical" evidence="1">
    <location>
        <begin position="63"/>
        <end position="88"/>
    </location>
</feature>
<keyword evidence="3" id="KW-1185">Reference proteome</keyword>
<sequence length="113" mass="12851">MCLIIYICDSEEKELGRQAASGACPSCGGKVQAVDVESRSKFCFLPLCFIIKRKYQSTTESRIINLNLFGIEACLLLLMMFELAFVYLDDLFVREIGERDNREAAERGERLAR</sequence>